<dbReference type="PANTHER" id="PTHR36323:SF1">
    <property type="entry name" value="MYOTUBULARIN-LIKE PROTEIN"/>
    <property type="match status" value="1"/>
</dbReference>
<evidence type="ECO:0000313" key="2">
    <source>
        <dbReference type="Proteomes" id="UP001497480"/>
    </source>
</evidence>
<comment type="caution">
    <text evidence="1">The sequence shown here is derived from an EMBL/GenBank/DDBJ whole genome shotgun (WGS) entry which is preliminary data.</text>
</comment>
<dbReference type="Proteomes" id="UP001497480">
    <property type="component" value="Unassembled WGS sequence"/>
</dbReference>
<dbReference type="EMBL" id="CAXHTB010000013">
    <property type="protein sequence ID" value="CAL0317900.1"/>
    <property type="molecule type" value="Genomic_DNA"/>
</dbReference>
<protein>
    <submittedName>
        <fullName evidence="1">Uncharacterized protein</fullName>
    </submittedName>
</protein>
<organism evidence="1 2">
    <name type="scientific">Lupinus luteus</name>
    <name type="common">European yellow lupine</name>
    <dbReference type="NCBI Taxonomy" id="3873"/>
    <lineage>
        <taxon>Eukaryota</taxon>
        <taxon>Viridiplantae</taxon>
        <taxon>Streptophyta</taxon>
        <taxon>Embryophyta</taxon>
        <taxon>Tracheophyta</taxon>
        <taxon>Spermatophyta</taxon>
        <taxon>Magnoliopsida</taxon>
        <taxon>eudicotyledons</taxon>
        <taxon>Gunneridae</taxon>
        <taxon>Pentapetalae</taxon>
        <taxon>rosids</taxon>
        <taxon>fabids</taxon>
        <taxon>Fabales</taxon>
        <taxon>Fabaceae</taxon>
        <taxon>Papilionoideae</taxon>
        <taxon>50 kb inversion clade</taxon>
        <taxon>genistoids sensu lato</taxon>
        <taxon>core genistoids</taxon>
        <taxon>Genisteae</taxon>
        <taxon>Lupinus</taxon>
    </lineage>
</organism>
<sequence>MSSENHHHQSMHVYQRSIFLPMLCSRSSIKDVSIPNCRDPLWSFSNDPLSPRIGCTGQMKSHNKITGLPISHRLRFTPKINTTTTAVAATTPSPVVKYSKLKRLFSGKSIYINRIATVPTASSCGSRPRATVKNPDMARNHRCRNENFVPISIENMDPPLPVIKRVHKSDEGSKVDSVWKRRSGGVALKSLQVQQTHQPRHHLHLTSVFDG</sequence>
<dbReference type="AlphaFoldDB" id="A0AAV1X8G0"/>
<gene>
    <name evidence="1" type="ORF">LLUT_LOCUS18960</name>
</gene>
<reference evidence="1 2" key="1">
    <citation type="submission" date="2024-03" db="EMBL/GenBank/DDBJ databases">
        <authorList>
            <person name="Martinez-Hernandez J."/>
        </authorList>
    </citation>
    <scope>NUCLEOTIDE SEQUENCE [LARGE SCALE GENOMIC DNA]</scope>
</reference>
<keyword evidence="2" id="KW-1185">Reference proteome</keyword>
<dbReference type="PANTHER" id="PTHR36323">
    <property type="entry name" value="MYOTUBULARIN-LIKE PROTEIN"/>
    <property type="match status" value="1"/>
</dbReference>
<name>A0AAV1X8G0_LUPLU</name>
<proteinExistence type="predicted"/>
<evidence type="ECO:0000313" key="1">
    <source>
        <dbReference type="EMBL" id="CAL0317900.1"/>
    </source>
</evidence>
<accession>A0AAV1X8G0</accession>